<dbReference type="EMBL" id="RBQB01000343">
    <property type="protein sequence ID" value="RMO80196.1"/>
    <property type="molecule type" value="Genomic_DNA"/>
</dbReference>
<evidence type="ECO:0000313" key="1">
    <source>
        <dbReference type="EMBL" id="RMO80196.1"/>
    </source>
</evidence>
<name>A0A3M3YDC8_9PSED</name>
<gene>
    <name evidence="1" type="ORF">ALQ33_03531</name>
</gene>
<reference evidence="1 2" key="1">
    <citation type="submission" date="2018-08" db="EMBL/GenBank/DDBJ databases">
        <title>Recombination of ecologically and evolutionarily significant loci maintains genetic cohesion in the Pseudomonas syringae species complex.</title>
        <authorList>
            <person name="Dillon M."/>
            <person name="Thakur S."/>
            <person name="Almeida R.N.D."/>
            <person name="Weir B.S."/>
            <person name="Guttman D.S."/>
        </authorList>
    </citation>
    <scope>NUCLEOTIDE SEQUENCE [LARGE SCALE GENOMIC DNA]</scope>
    <source>
        <strain evidence="1 2">ICMP 8902</strain>
    </source>
</reference>
<proteinExistence type="predicted"/>
<dbReference type="AlphaFoldDB" id="A0A3M3YDC8"/>
<comment type="caution">
    <text evidence="1">The sequence shown here is derived from an EMBL/GenBank/DDBJ whole genome shotgun (WGS) entry which is preliminary data.</text>
</comment>
<protein>
    <submittedName>
        <fullName evidence="1">Uncharacterized protein</fullName>
    </submittedName>
</protein>
<accession>A0A3M3YDC8</accession>
<dbReference type="Proteomes" id="UP000279372">
    <property type="component" value="Unassembled WGS sequence"/>
</dbReference>
<evidence type="ECO:0000313" key="2">
    <source>
        <dbReference type="Proteomes" id="UP000279372"/>
    </source>
</evidence>
<organism evidence="1 2">
    <name type="scientific">Pseudomonas syringae pv. philadelphi</name>
    <dbReference type="NCBI Taxonomy" id="251706"/>
    <lineage>
        <taxon>Bacteria</taxon>
        <taxon>Pseudomonadati</taxon>
        <taxon>Pseudomonadota</taxon>
        <taxon>Gammaproteobacteria</taxon>
        <taxon>Pseudomonadales</taxon>
        <taxon>Pseudomonadaceae</taxon>
        <taxon>Pseudomonas</taxon>
    </lineage>
</organism>
<sequence>MGCNPELFFIECECCSWMKQETCLTGQLKQKNLMLFLGFDEIDDLAAGRP</sequence>